<dbReference type="InterPro" id="IPR015391">
    <property type="entry name" value="SurA_N"/>
</dbReference>
<evidence type="ECO:0000259" key="8">
    <source>
        <dbReference type="PROSITE" id="PS50198"/>
    </source>
</evidence>
<evidence type="ECO:0000256" key="3">
    <source>
        <dbReference type="ARBA" id="ARBA00022764"/>
    </source>
</evidence>
<dbReference type="InterPro" id="IPR027304">
    <property type="entry name" value="Trigger_fact/SurA_dom_sf"/>
</dbReference>
<feature type="domain" description="PpiC" evidence="8">
    <location>
        <begin position="177"/>
        <end position="278"/>
    </location>
</feature>
<dbReference type="GO" id="GO:0003755">
    <property type="term" value="F:peptidyl-prolyl cis-trans isomerase activity"/>
    <property type="evidence" value="ECO:0007669"/>
    <property type="project" value="UniProtKB-UniRule"/>
</dbReference>
<dbReference type="Gene3D" id="1.10.4030.10">
    <property type="entry name" value="Porin chaperone SurA, peptide-binding domain"/>
    <property type="match status" value="1"/>
</dbReference>
<dbReference type="GO" id="GO:0043165">
    <property type="term" value="P:Gram-negative-bacterium-type cell outer membrane assembly"/>
    <property type="evidence" value="ECO:0007669"/>
    <property type="project" value="InterPro"/>
</dbReference>
<keyword evidence="5 7" id="KW-0143">Chaperone</keyword>
<reference evidence="9 10" key="1">
    <citation type="submission" date="2019-07" db="EMBL/GenBank/DDBJ databases">
        <title>The pathways for chlorine oxyanion respiration interact through the shared metabolite chlorate.</title>
        <authorList>
            <person name="Barnum T.P."/>
            <person name="Cheng Y."/>
            <person name="Hill K.A."/>
            <person name="Lucas L.N."/>
            <person name="Carlson H.K."/>
            <person name="Coates J.D."/>
        </authorList>
    </citation>
    <scope>NUCLEOTIDE SEQUENCE [LARGE SCALE GENOMIC DNA]</scope>
    <source>
        <strain evidence="9 10">SFB-3</strain>
    </source>
</reference>
<evidence type="ECO:0000256" key="7">
    <source>
        <dbReference type="HAMAP-Rule" id="MF_01183"/>
    </source>
</evidence>
<name>A0A557QHE3_9RHOO</name>
<dbReference type="Proteomes" id="UP000319502">
    <property type="component" value="Unassembled WGS sequence"/>
</dbReference>
<keyword evidence="4 7" id="KW-0697">Rotamase</keyword>
<dbReference type="RefSeq" id="WP_144310898.1">
    <property type="nucleotide sequence ID" value="NZ_VMNK01000017.1"/>
</dbReference>
<dbReference type="InterPro" id="IPR023034">
    <property type="entry name" value="PPIase_SurA"/>
</dbReference>
<comment type="subcellular location">
    <subcellularLocation>
        <location evidence="7">Periplasm</location>
    </subcellularLocation>
    <text evidence="7">Is capable of associating with the outer membrane.</text>
</comment>
<keyword evidence="3 7" id="KW-0574">Periplasm</keyword>
<feature type="signal peptide" evidence="7">
    <location>
        <begin position="1"/>
        <end position="18"/>
    </location>
</feature>
<dbReference type="Pfam" id="PF09312">
    <property type="entry name" value="SurA_N"/>
    <property type="match status" value="1"/>
</dbReference>
<dbReference type="GO" id="GO:0030288">
    <property type="term" value="C:outer membrane-bounded periplasmic space"/>
    <property type="evidence" value="ECO:0007669"/>
    <property type="project" value="InterPro"/>
</dbReference>
<dbReference type="EMBL" id="VMNK01000017">
    <property type="protein sequence ID" value="TVO52329.1"/>
    <property type="molecule type" value="Genomic_DNA"/>
</dbReference>
<proteinExistence type="inferred from homology"/>
<dbReference type="GO" id="GO:0006457">
    <property type="term" value="P:protein folding"/>
    <property type="evidence" value="ECO:0007669"/>
    <property type="project" value="UniProtKB-UniRule"/>
</dbReference>
<dbReference type="InterPro" id="IPR000297">
    <property type="entry name" value="PPIase_PpiC"/>
</dbReference>
<comment type="catalytic activity">
    <reaction evidence="7">
        <text>[protein]-peptidylproline (omega=180) = [protein]-peptidylproline (omega=0)</text>
        <dbReference type="Rhea" id="RHEA:16237"/>
        <dbReference type="Rhea" id="RHEA-COMP:10747"/>
        <dbReference type="Rhea" id="RHEA-COMP:10748"/>
        <dbReference type="ChEBI" id="CHEBI:83833"/>
        <dbReference type="ChEBI" id="CHEBI:83834"/>
        <dbReference type="EC" id="5.2.1.8"/>
    </reaction>
</comment>
<dbReference type="EC" id="5.2.1.8" evidence="7"/>
<sequence precursor="true">MKTALSRLLSTLIFSALAVSPAVSSAARTVLVDRIVAVVNNDAITESSLAERTEQIKRQFGRQGGQLPPDDVLRKQVLERLVVERAQLQLAGETGLRIDDNALGGAIDRIASSNKLSAAQFRAALEKDGIDWTEFRENIRQEMLIARLREREVDARVVVTDAEIDNFLKNSPDAADSREYDLSHILLRAPEGPSPEQLNALAQKAEGIRARVLAGEDFAKLAAEFSNAPDALQGGALGWRPSSSVPALFIEALQGLKPGEVSPVMRSPAGFHLVKVNDVRGAKATDVVAVQQTRVSHILVKPTELISDTDARLRLETLRTRVLNGEDFAALARANSADLSAAKGGEIGWVYPGDTVPEFERAMDALSVGELSAPVKSPFGWHLIRVEERRTQDVSEERKRAVARNTLRQRKADEAYEDWLRQLRDATFVDYRLDDLN</sequence>
<keyword evidence="1 7" id="KW-0732">Signal</keyword>
<evidence type="ECO:0000256" key="5">
    <source>
        <dbReference type="ARBA" id="ARBA00023186"/>
    </source>
</evidence>
<evidence type="ECO:0000256" key="1">
    <source>
        <dbReference type="ARBA" id="ARBA00022729"/>
    </source>
</evidence>
<dbReference type="PROSITE" id="PS50198">
    <property type="entry name" value="PPIC_PPIASE_2"/>
    <property type="match status" value="2"/>
</dbReference>
<dbReference type="AlphaFoldDB" id="A0A557QHE3"/>
<comment type="domain">
    <text evidence="7">The PPIase activity resides only in the second parvulin domain. The N-terminal region and the C-terminal tail are necessary and sufficient for the chaperone activity of SurA. The PPIase activity is dispensable for SurA to function as a chaperone. The N-terminal region and the C-terminal tail are also required for porin recognition.</text>
</comment>
<evidence type="ECO:0000256" key="2">
    <source>
        <dbReference type="ARBA" id="ARBA00022737"/>
    </source>
</evidence>
<gene>
    <name evidence="7" type="primary">surA</name>
    <name evidence="9" type="ORF">FHP91_18035</name>
</gene>
<evidence type="ECO:0000313" key="10">
    <source>
        <dbReference type="Proteomes" id="UP000319502"/>
    </source>
</evidence>
<evidence type="ECO:0000256" key="4">
    <source>
        <dbReference type="ARBA" id="ARBA00023110"/>
    </source>
</evidence>
<feature type="domain" description="PpiC" evidence="8">
    <location>
        <begin position="290"/>
        <end position="388"/>
    </location>
</feature>
<dbReference type="PANTHER" id="PTHR47637">
    <property type="entry name" value="CHAPERONE SURA"/>
    <property type="match status" value="1"/>
</dbReference>
<keyword evidence="6 7" id="KW-0413">Isomerase</keyword>
<dbReference type="Pfam" id="PF00639">
    <property type="entry name" value="Rotamase"/>
    <property type="match status" value="2"/>
</dbReference>
<evidence type="ECO:0000256" key="6">
    <source>
        <dbReference type="ARBA" id="ARBA00023235"/>
    </source>
</evidence>
<dbReference type="SUPFAM" id="SSF54534">
    <property type="entry name" value="FKBP-like"/>
    <property type="match status" value="2"/>
</dbReference>
<comment type="caution">
    <text evidence="9">The sequence shown here is derived from an EMBL/GenBank/DDBJ whole genome shotgun (WGS) entry which is preliminary data.</text>
</comment>
<dbReference type="InterPro" id="IPR023058">
    <property type="entry name" value="PPIase_PpiC_CS"/>
</dbReference>
<dbReference type="GO" id="GO:0051082">
    <property type="term" value="F:unfolded protein binding"/>
    <property type="evidence" value="ECO:0007669"/>
    <property type="project" value="UniProtKB-UniRule"/>
</dbReference>
<protein>
    <recommendedName>
        <fullName evidence="7">Chaperone SurA</fullName>
    </recommendedName>
    <alternativeName>
        <fullName evidence="7">Peptidyl-prolyl cis-trans isomerase SurA</fullName>
        <shortName evidence="7">PPIase SurA</shortName>
        <ecNumber evidence="7">5.2.1.8</ecNumber>
    </alternativeName>
    <alternativeName>
        <fullName evidence="7">Rotamase SurA</fullName>
    </alternativeName>
</protein>
<dbReference type="GO" id="GO:0042277">
    <property type="term" value="F:peptide binding"/>
    <property type="evidence" value="ECO:0007669"/>
    <property type="project" value="InterPro"/>
</dbReference>
<accession>A0A557QHE3</accession>
<feature type="chain" id="PRO_5022276253" description="Chaperone SurA" evidence="7">
    <location>
        <begin position="19"/>
        <end position="437"/>
    </location>
</feature>
<dbReference type="Gene3D" id="3.10.50.40">
    <property type="match status" value="2"/>
</dbReference>
<dbReference type="InterPro" id="IPR050280">
    <property type="entry name" value="OMP_Chaperone_SurA"/>
</dbReference>
<dbReference type="PANTHER" id="PTHR47637:SF1">
    <property type="entry name" value="CHAPERONE SURA"/>
    <property type="match status" value="1"/>
</dbReference>
<dbReference type="PROSITE" id="PS01096">
    <property type="entry name" value="PPIC_PPIASE_1"/>
    <property type="match status" value="1"/>
</dbReference>
<dbReference type="GO" id="GO:0050821">
    <property type="term" value="P:protein stabilization"/>
    <property type="evidence" value="ECO:0007669"/>
    <property type="project" value="InterPro"/>
</dbReference>
<comment type="function">
    <text evidence="7">Chaperone involved in the correct folding and assembly of outer membrane proteins. Recognizes specific patterns of aromatic residues and the orientation of their side chains, which are found more frequently in integral outer membrane proteins. May act in both early periplasmic and late outer membrane-associated steps of protein maturation.</text>
</comment>
<dbReference type="OrthoDB" id="14196at2"/>
<keyword evidence="10" id="KW-1185">Reference proteome</keyword>
<evidence type="ECO:0000313" key="9">
    <source>
        <dbReference type="EMBL" id="TVO52329.1"/>
    </source>
</evidence>
<dbReference type="HAMAP" id="MF_01183">
    <property type="entry name" value="Chaperone_SurA"/>
    <property type="match status" value="1"/>
</dbReference>
<organism evidence="9 10">
    <name type="scientific">Denitromonas halophila</name>
    <dbReference type="NCBI Taxonomy" id="1629404"/>
    <lineage>
        <taxon>Bacteria</taxon>
        <taxon>Pseudomonadati</taxon>
        <taxon>Pseudomonadota</taxon>
        <taxon>Betaproteobacteria</taxon>
        <taxon>Rhodocyclales</taxon>
        <taxon>Zoogloeaceae</taxon>
        <taxon>Denitromonas</taxon>
    </lineage>
</organism>
<dbReference type="SUPFAM" id="SSF109998">
    <property type="entry name" value="Triger factor/SurA peptide-binding domain-like"/>
    <property type="match status" value="1"/>
</dbReference>
<keyword evidence="2 7" id="KW-0677">Repeat</keyword>
<dbReference type="InterPro" id="IPR046357">
    <property type="entry name" value="PPIase_dom_sf"/>
</dbReference>